<comment type="caution">
    <text evidence="2">The sequence shown here is derived from an EMBL/GenBank/DDBJ whole genome shotgun (WGS) entry which is preliminary data.</text>
</comment>
<evidence type="ECO:0000256" key="1">
    <source>
        <dbReference type="SAM" id="SignalP"/>
    </source>
</evidence>
<evidence type="ECO:0008006" key="4">
    <source>
        <dbReference type="Google" id="ProtNLM"/>
    </source>
</evidence>
<dbReference type="AlphaFoldDB" id="A0AAW5QZD5"/>
<proteinExistence type="predicted"/>
<reference evidence="2 3" key="1">
    <citation type="submission" date="2022-04" db="EMBL/GenBank/DDBJ databases">
        <authorList>
            <person name="Ye Y.-Q."/>
            <person name="Du Z.-J."/>
        </authorList>
    </citation>
    <scope>NUCLEOTIDE SEQUENCE [LARGE SCALE GENOMIC DNA]</scope>
    <source>
        <strain evidence="2 3">A6E488</strain>
    </source>
</reference>
<organism evidence="2 3">
    <name type="scientific">Microbaculum marinisediminis</name>
    <dbReference type="NCBI Taxonomy" id="2931392"/>
    <lineage>
        <taxon>Bacteria</taxon>
        <taxon>Pseudomonadati</taxon>
        <taxon>Pseudomonadota</taxon>
        <taxon>Alphaproteobacteria</taxon>
        <taxon>Hyphomicrobiales</taxon>
        <taxon>Tepidamorphaceae</taxon>
        <taxon>Microbaculum</taxon>
    </lineage>
</organism>
<gene>
    <name evidence="2" type="ORF">MUB46_07910</name>
</gene>
<dbReference type="Proteomes" id="UP001320898">
    <property type="component" value="Unassembled WGS sequence"/>
</dbReference>
<name>A0AAW5QZD5_9HYPH</name>
<keyword evidence="3" id="KW-1185">Reference proteome</keyword>
<dbReference type="RefSeq" id="WP_261615347.1">
    <property type="nucleotide sequence ID" value="NZ_JALIDZ010000003.1"/>
</dbReference>
<evidence type="ECO:0000313" key="3">
    <source>
        <dbReference type="Proteomes" id="UP001320898"/>
    </source>
</evidence>
<evidence type="ECO:0000313" key="2">
    <source>
        <dbReference type="EMBL" id="MCT8971776.1"/>
    </source>
</evidence>
<dbReference type="EMBL" id="JALIDZ010000003">
    <property type="protein sequence ID" value="MCT8971776.1"/>
    <property type="molecule type" value="Genomic_DNA"/>
</dbReference>
<dbReference type="NCBIfam" id="NF041384">
    <property type="entry name" value="YHS_seleno_dom"/>
    <property type="match status" value="1"/>
</dbReference>
<sequence>MSSIGRFVALLVLIAPVLAISGPARALENGHFVFDPATGFAANGNDPVAYFVDGAIREGDPDYEARWGKVAWRFVNEGNRDAFVRDPLVYAPGFGGRCPVALARGYPAEGNPRLWSVYEERLYFFYSQEHMQAFADDPDQILAEARQSWNKQFPY</sequence>
<accession>A0AAW5QZD5</accession>
<protein>
    <recommendedName>
        <fullName evidence="4">YHS domain-containing protein</fullName>
    </recommendedName>
</protein>
<feature type="signal peptide" evidence="1">
    <location>
        <begin position="1"/>
        <end position="26"/>
    </location>
</feature>
<keyword evidence="1" id="KW-0732">Signal</keyword>
<feature type="chain" id="PRO_5043778503" description="YHS domain-containing protein" evidence="1">
    <location>
        <begin position="27"/>
        <end position="155"/>
    </location>
</feature>